<dbReference type="AlphaFoldDB" id="A0A2M3ZRK3"/>
<evidence type="ECO:0000313" key="2">
    <source>
        <dbReference type="EMBL" id="MBW31207.1"/>
    </source>
</evidence>
<reference evidence="2" key="1">
    <citation type="submission" date="2018-01" db="EMBL/GenBank/DDBJ databases">
        <title>An insight into the sialome of Amazonian anophelines.</title>
        <authorList>
            <person name="Ribeiro J.M."/>
            <person name="Scarpassa V."/>
            <person name="Calvo E."/>
        </authorList>
    </citation>
    <scope>NUCLEOTIDE SEQUENCE</scope>
    <source>
        <tissue evidence="2">Salivary glands</tissue>
    </source>
</reference>
<protein>
    <submittedName>
        <fullName evidence="2">Putative secreted peptide</fullName>
    </submittedName>
</protein>
<name>A0A2M3ZRK3_9DIPT</name>
<accession>A0A2M3ZRK3</accession>
<sequence length="80" mass="9064">MHFFSFPVGLLCIFLLTIRNQLLPIGTLVHRWIMIPRLTDNSSLFVMQNFVNSSKKIANSPIQLISELLGSCECVTMRAP</sequence>
<evidence type="ECO:0000256" key="1">
    <source>
        <dbReference type="SAM" id="SignalP"/>
    </source>
</evidence>
<proteinExistence type="predicted"/>
<organism evidence="2">
    <name type="scientific">Anopheles braziliensis</name>
    <dbReference type="NCBI Taxonomy" id="58242"/>
    <lineage>
        <taxon>Eukaryota</taxon>
        <taxon>Metazoa</taxon>
        <taxon>Ecdysozoa</taxon>
        <taxon>Arthropoda</taxon>
        <taxon>Hexapoda</taxon>
        <taxon>Insecta</taxon>
        <taxon>Pterygota</taxon>
        <taxon>Neoptera</taxon>
        <taxon>Endopterygota</taxon>
        <taxon>Diptera</taxon>
        <taxon>Nematocera</taxon>
        <taxon>Culicoidea</taxon>
        <taxon>Culicidae</taxon>
        <taxon>Anophelinae</taxon>
        <taxon>Anopheles</taxon>
    </lineage>
</organism>
<dbReference type="EMBL" id="GGFM01010456">
    <property type="protein sequence ID" value="MBW31207.1"/>
    <property type="molecule type" value="Transcribed_RNA"/>
</dbReference>
<feature type="signal peptide" evidence="1">
    <location>
        <begin position="1"/>
        <end position="22"/>
    </location>
</feature>
<feature type="chain" id="PRO_5014701564" evidence="1">
    <location>
        <begin position="23"/>
        <end position="80"/>
    </location>
</feature>
<keyword evidence="1" id="KW-0732">Signal</keyword>